<dbReference type="GO" id="GO:0005524">
    <property type="term" value="F:ATP binding"/>
    <property type="evidence" value="ECO:0007669"/>
    <property type="project" value="UniProtKB-UniRule"/>
</dbReference>
<dbReference type="GO" id="GO:0008270">
    <property type="term" value="F:zinc ion binding"/>
    <property type="evidence" value="ECO:0007669"/>
    <property type="project" value="UniProtKB-UniRule"/>
</dbReference>
<dbReference type="Proteomes" id="UP000663720">
    <property type="component" value="Chromosome"/>
</dbReference>
<dbReference type="RefSeq" id="WP_207691244.1">
    <property type="nucleotide sequence ID" value="NZ_CP061799.1"/>
</dbReference>
<evidence type="ECO:0000256" key="1">
    <source>
        <dbReference type="ARBA" id="ARBA00022491"/>
    </source>
</evidence>
<keyword evidence="8" id="KW-0479">Metal-binding</keyword>
<comment type="similarity">
    <text evidence="8">Belongs to the NrdR family.</text>
</comment>
<dbReference type="Pfam" id="PF03477">
    <property type="entry name" value="ATP-cone"/>
    <property type="match status" value="1"/>
</dbReference>
<keyword evidence="1 8" id="KW-0678">Repressor</keyword>
<feature type="domain" description="ATP-cone" evidence="9">
    <location>
        <begin position="49"/>
        <end position="139"/>
    </location>
</feature>
<dbReference type="GO" id="GO:0045892">
    <property type="term" value="P:negative regulation of DNA-templated transcription"/>
    <property type="evidence" value="ECO:0007669"/>
    <property type="project" value="UniProtKB-UniRule"/>
</dbReference>
<reference evidence="10" key="1">
    <citation type="journal article" date="2021" name="Microb. Physiol.">
        <title>Proteogenomic Insights into the Physiology of Marine, Sulfate-Reducing, Filamentous Desulfonema limicola and Desulfonema magnum.</title>
        <authorList>
            <person name="Schnaars V."/>
            <person name="Wohlbrand L."/>
            <person name="Scheve S."/>
            <person name="Hinrichs C."/>
            <person name="Reinhardt R."/>
            <person name="Rabus R."/>
        </authorList>
    </citation>
    <scope>NUCLEOTIDE SEQUENCE</scope>
    <source>
        <strain evidence="10">5ac10</strain>
    </source>
</reference>
<keyword evidence="6 8" id="KW-0238">DNA-binding</keyword>
<organism evidence="10 11">
    <name type="scientific">Desulfonema limicola</name>
    <dbReference type="NCBI Taxonomy" id="45656"/>
    <lineage>
        <taxon>Bacteria</taxon>
        <taxon>Pseudomonadati</taxon>
        <taxon>Thermodesulfobacteriota</taxon>
        <taxon>Desulfobacteria</taxon>
        <taxon>Desulfobacterales</taxon>
        <taxon>Desulfococcaceae</taxon>
        <taxon>Desulfonema</taxon>
    </lineage>
</organism>
<dbReference type="NCBIfam" id="TIGR00244">
    <property type="entry name" value="transcriptional regulator NrdR"/>
    <property type="match status" value="1"/>
</dbReference>
<evidence type="ECO:0000256" key="3">
    <source>
        <dbReference type="ARBA" id="ARBA00022771"/>
    </source>
</evidence>
<evidence type="ECO:0000313" key="11">
    <source>
        <dbReference type="Proteomes" id="UP000663720"/>
    </source>
</evidence>
<evidence type="ECO:0000313" key="10">
    <source>
        <dbReference type="EMBL" id="QTA79496.1"/>
    </source>
</evidence>
<comment type="function">
    <text evidence="8">Negatively regulates transcription of bacterial ribonucleotide reductase nrd genes and operons by binding to NrdR-boxes.</text>
</comment>
<evidence type="ECO:0000256" key="8">
    <source>
        <dbReference type="HAMAP-Rule" id="MF_00440"/>
    </source>
</evidence>
<comment type="cofactor">
    <cofactor evidence="8">
        <name>Zn(2+)</name>
        <dbReference type="ChEBI" id="CHEBI:29105"/>
    </cofactor>
    <text evidence="8">Binds 1 zinc ion.</text>
</comment>
<dbReference type="EMBL" id="CP061799">
    <property type="protein sequence ID" value="QTA79496.1"/>
    <property type="molecule type" value="Genomic_DNA"/>
</dbReference>
<evidence type="ECO:0000256" key="7">
    <source>
        <dbReference type="ARBA" id="ARBA00023163"/>
    </source>
</evidence>
<gene>
    <name evidence="8 10" type="primary">nrdR</name>
    <name evidence="10" type="ORF">dnl_17670</name>
</gene>
<keyword evidence="11" id="KW-1185">Reference proteome</keyword>
<dbReference type="KEGG" id="dli:dnl_17670"/>
<keyword evidence="5 8" id="KW-0805">Transcription regulation</keyword>
<dbReference type="AlphaFoldDB" id="A0A975GFN6"/>
<evidence type="ECO:0000256" key="6">
    <source>
        <dbReference type="ARBA" id="ARBA00023125"/>
    </source>
</evidence>
<dbReference type="HAMAP" id="MF_00440">
    <property type="entry name" value="NrdR"/>
    <property type="match status" value="1"/>
</dbReference>
<dbReference type="PANTHER" id="PTHR30455">
    <property type="entry name" value="TRANSCRIPTIONAL REPRESSOR NRDR"/>
    <property type="match status" value="1"/>
</dbReference>
<keyword evidence="2 8" id="KW-0547">Nucleotide-binding</keyword>
<evidence type="ECO:0000256" key="5">
    <source>
        <dbReference type="ARBA" id="ARBA00023015"/>
    </source>
</evidence>
<keyword evidence="8" id="KW-0862">Zinc</keyword>
<keyword evidence="3 8" id="KW-0863">Zinc-finger</keyword>
<dbReference type="GO" id="GO:0003677">
    <property type="term" value="F:DNA binding"/>
    <property type="evidence" value="ECO:0007669"/>
    <property type="project" value="UniProtKB-KW"/>
</dbReference>
<dbReference type="PROSITE" id="PS51161">
    <property type="entry name" value="ATP_CONE"/>
    <property type="match status" value="1"/>
</dbReference>
<keyword evidence="7 8" id="KW-0804">Transcription</keyword>
<dbReference type="InterPro" id="IPR003796">
    <property type="entry name" value="RNR_NrdR-like"/>
</dbReference>
<feature type="zinc finger region" evidence="8">
    <location>
        <begin position="3"/>
        <end position="34"/>
    </location>
</feature>
<evidence type="ECO:0000256" key="2">
    <source>
        <dbReference type="ARBA" id="ARBA00022741"/>
    </source>
</evidence>
<dbReference type="InterPro" id="IPR005144">
    <property type="entry name" value="ATP-cone_dom"/>
</dbReference>
<name>A0A975GFN6_9BACT</name>
<evidence type="ECO:0000256" key="4">
    <source>
        <dbReference type="ARBA" id="ARBA00022840"/>
    </source>
</evidence>
<sequence>MKCPYCGEIDNKVIDSRLSKEKNVIRRRRECIGCSRRFTTYEHVEEIPVMIIKKDGRREIFNREKVRRGILRACEKRHISMDTIETFLDELERDLKETEEKETPSYIIGEKIMLKLHELDDVAYVRFVSVYREFKDVNDFVSELKNLLSKQDDDCGIVRD</sequence>
<keyword evidence="4 8" id="KW-0067">ATP-binding</keyword>
<evidence type="ECO:0000259" key="9">
    <source>
        <dbReference type="PROSITE" id="PS51161"/>
    </source>
</evidence>
<dbReference type="PANTHER" id="PTHR30455:SF2">
    <property type="entry name" value="TRANSCRIPTIONAL REPRESSOR NRDR"/>
    <property type="match status" value="1"/>
</dbReference>
<proteinExistence type="inferred from homology"/>
<protein>
    <recommendedName>
        <fullName evidence="8">Transcriptional repressor NrdR</fullName>
    </recommendedName>
</protein>
<dbReference type="InterPro" id="IPR055173">
    <property type="entry name" value="NrdR-like_N"/>
</dbReference>
<dbReference type="Pfam" id="PF22811">
    <property type="entry name" value="Zn_ribbon_NrdR"/>
    <property type="match status" value="1"/>
</dbReference>
<accession>A0A975GFN6</accession>